<comment type="caution">
    <text evidence="11">The sequence shown here is derived from an EMBL/GenBank/DDBJ whole genome shotgun (WGS) entry which is preliminary data.</text>
</comment>
<keyword evidence="8" id="KW-0333">Golgi apparatus</keyword>
<reference evidence="11" key="1">
    <citation type="submission" date="2023-01" db="EMBL/GenBank/DDBJ databases">
        <title>Metagenome sequencing of chrysophaentin producing Chrysophaeum taylorii.</title>
        <authorList>
            <person name="Davison J."/>
            <person name="Bewley C."/>
        </authorList>
    </citation>
    <scope>NUCLEOTIDE SEQUENCE</scope>
    <source>
        <strain evidence="11">NIES-1699</strain>
    </source>
</reference>
<evidence type="ECO:0000256" key="6">
    <source>
        <dbReference type="ARBA" id="ARBA00022968"/>
    </source>
</evidence>
<keyword evidence="12" id="KW-1185">Reference proteome</keyword>
<dbReference type="GO" id="GO:0000139">
    <property type="term" value="C:Golgi membrane"/>
    <property type="evidence" value="ECO:0007669"/>
    <property type="project" value="UniProtKB-SubCell"/>
</dbReference>
<dbReference type="InterPro" id="IPR050943">
    <property type="entry name" value="Glycosyltr_29_Sialyltrsf"/>
</dbReference>
<dbReference type="Pfam" id="PF00777">
    <property type="entry name" value="Glyco_transf_29"/>
    <property type="match status" value="2"/>
</dbReference>
<evidence type="ECO:0000256" key="5">
    <source>
        <dbReference type="ARBA" id="ARBA00022692"/>
    </source>
</evidence>
<keyword evidence="10" id="KW-0325">Glycoprotein</keyword>
<dbReference type="Gene3D" id="3.90.1480.20">
    <property type="entry name" value="Glycosyl transferase family 29"/>
    <property type="match status" value="1"/>
</dbReference>
<keyword evidence="6" id="KW-0735">Signal-anchor</keyword>
<dbReference type="PANTHER" id="PTHR11987">
    <property type="entry name" value="ALPHA-2,8-SIALYLTRANSFERASE"/>
    <property type="match status" value="1"/>
</dbReference>
<dbReference type="InterPro" id="IPR001675">
    <property type="entry name" value="Glyco_trans_29"/>
</dbReference>
<keyword evidence="9" id="KW-0472">Membrane</keyword>
<comment type="similarity">
    <text evidence="2">Belongs to the glycosyltransferase 29 family.</text>
</comment>
<proteinExistence type="inferred from homology"/>
<evidence type="ECO:0000256" key="3">
    <source>
        <dbReference type="ARBA" id="ARBA00022676"/>
    </source>
</evidence>
<dbReference type="GO" id="GO:0003828">
    <property type="term" value="F:alpha-N-acetylneuraminate alpha-2,8-sialyltransferase activity"/>
    <property type="evidence" value="ECO:0007669"/>
    <property type="project" value="TreeGrafter"/>
</dbReference>
<evidence type="ECO:0000256" key="8">
    <source>
        <dbReference type="ARBA" id="ARBA00023034"/>
    </source>
</evidence>
<protein>
    <submittedName>
        <fullName evidence="11">Uncharacterized protein</fullName>
    </submittedName>
</protein>
<dbReference type="Proteomes" id="UP001230188">
    <property type="component" value="Unassembled WGS sequence"/>
</dbReference>
<evidence type="ECO:0000256" key="7">
    <source>
        <dbReference type="ARBA" id="ARBA00022989"/>
    </source>
</evidence>
<evidence type="ECO:0000256" key="4">
    <source>
        <dbReference type="ARBA" id="ARBA00022679"/>
    </source>
</evidence>
<accession>A0AAD7UDL3</accession>
<keyword evidence="4" id="KW-0808">Transferase</keyword>
<evidence type="ECO:0000256" key="2">
    <source>
        <dbReference type="ARBA" id="ARBA00006003"/>
    </source>
</evidence>
<evidence type="ECO:0000256" key="10">
    <source>
        <dbReference type="ARBA" id="ARBA00023180"/>
    </source>
</evidence>
<evidence type="ECO:0000313" key="11">
    <source>
        <dbReference type="EMBL" id="KAJ8603195.1"/>
    </source>
</evidence>
<dbReference type="AlphaFoldDB" id="A0AAD7UDL3"/>
<gene>
    <name evidence="11" type="ORF">CTAYLR_003804</name>
</gene>
<dbReference type="GO" id="GO:0009311">
    <property type="term" value="P:oligosaccharide metabolic process"/>
    <property type="evidence" value="ECO:0007669"/>
    <property type="project" value="TreeGrafter"/>
</dbReference>
<organism evidence="11 12">
    <name type="scientific">Chrysophaeum taylorii</name>
    <dbReference type="NCBI Taxonomy" id="2483200"/>
    <lineage>
        <taxon>Eukaryota</taxon>
        <taxon>Sar</taxon>
        <taxon>Stramenopiles</taxon>
        <taxon>Ochrophyta</taxon>
        <taxon>Pelagophyceae</taxon>
        <taxon>Pelagomonadales</taxon>
        <taxon>Pelagomonadaceae</taxon>
        <taxon>Chrysophaeum</taxon>
    </lineage>
</organism>
<dbReference type="EMBL" id="JAQMWT010000359">
    <property type="protein sequence ID" value="KAJ8603195.1"/>
    <property type="molecule type" value="Genomic_DNA"/>
</dbReference>
<name>A0AAD7UDL3_9STRA</name>
<dbReference type="InterPro" id="IPR038578">
    <property type="entry name" value="GT29-like_sf"/>
</dbReference>
<evidence type="ECO:0000313" key="12">
    <source>
        <dbReference type="Proteomes" id="UP001230188"/>
    </source>
</evidence>
<keyword evidence="3" id="KW-0328">Glycosyltransferase</keyword>
<keyword evidence="5" id="KW-0812">Transmembrane</keyword>
<dbReference type="PANTHER" id="PTHR11987:SF53">
    <property type="entry name" value="ALPHA-2,8-SIALYLTRANSFERASE 8F-LIKE"/>
    <property type="match status" value="1"/>
</dbReference>
<sequence>MTTTTMIMMWAANADARLMCYMKGVLNGTIHQRCAVVYSSGSVLDERRGPEIDAHDAIIRFNDAPTRGFGEYVGVRTTYRFANYACSRQLAFPTKGPCAQIWNVAGAEIFLTAARRLPAKSTKRCDRLRTTDHFGLEGYAAFANASCGDQSHTPMTGLKAVLAALELCRRVDVFGASESLRYHYYDDTHITPTHDPHCERRFLRRSSRLFFAANGTYVTTSRFQS</sequence>
<dbReference type="GO" id="GO:0006491">
    <property type="term" value="P:N-glycan processing"/>
    <property type="evidence" value="ECO:0007669"/>
    <property type="project" value="TreeGrafter"/>
</dbReference>
<keyword evidence="7" id="KW-1133">Transmembrane helix</keyword>
<evidence type="ECO:0000256" key="9">
    <source>
        <dbReference type="ARBA" id="ARBA00023136"/>
    </source>
</evidence>
<comment type="subcellular location">
    <subcellularLocation>
        <location evidence="1">Golgi apparatus membrane</location>
        <topology evidence="1">Single-pass type II membrane protein</topology>
    </subcellularLocation>
</comment>
<evidence type="ECO:0000256" key="1">
    <source>
        <dbReference type="ARBA" id="ARBA00004323"/>
    </source>
</evidence>